<evidence type="ECO:0000259" key="4">
    <source>
        <dbReference type="Pfam" id="PF01593"/>
    </source>
</evidence>
<dbReference type="InterPro" id="IPR002937">
    <property type="entry name" value="Amino_oxidase"/>
</dbReference>
<dbReference type="SUPFAM" id="SSF54373">
    <property type="entry name" value="FAD-linked reductases, C-terminal domain"/>
    <property type="match status" value="1"/>
</dbReference>
<proteinExistence type="inferred from homology"/>
<dbReference type="Pfam" id="PF01593">
    <property type="entry name" value="Amino_oxidase"/>
    <property type="match status" value="2"/>
</dbReference>
<sequence>MAIFPQLIVFAASLAVNVISGVEFSLCYNFYQFISFLTVRNGYSCVPVALSEGLDIKLNTAVRQIRYGPHGVEILTSNSRNHSNPITYKGDAVLCTLPLGVLKQSTGIPPPNPSAAGGASGAAGASATAGAGPGGAPGTPGQTQTGAPPPPPPANAVQFIPPLPEWKVAAIQRLGFGNLNKVVLCFERTFWDPNANLFGHVGSTTASRGELFLFWNLYRAPVLLALVAGEAAAIMENVSDDVIVGRCIAVLKGIFGNSAVPQPKETVVTRWRADPWSRGSYSFVAVGASGSDYDILAAPVTPPPPNAPTGPSGLPGAQAPSPTNPPRLFFAGKQFRYSFYQ</sequence>
<dbReference type="FunFam" id="3.90.660.10:FF:000043">
    <property type="entry name" value="Lysine-specific histone demethylase 1A"/>
    <property type="match status" value="1"/>
</dbReference>
<dbReference type="PANTHER" id="PTHR10742:SF386">
    <property type="entry name" value="LYSINE-SPECIFIC HISTONE DEMETHYLASE 1A"/>
    <property type="match status" value="1"/>
</dbReference>
<dbReference type="Gene3D" id="3.90.660.10">
    <property type="match status" value="1"/>
</dbReference>
<gene>
    <name evidence="5" type="ORF">J437_LFUL000722</name>
</gene>
<evidence type="ECO:0000256" key="3">
    <source>
        <dbReference type="SAM" id="MobiDB-lite"/>
    </source>
</evidence>
<comment type="similarity">
    <text evidence="1">Belongs to the flavin monoamine oxidase family.</text>
</comment>
<feature type="domain" description="Amine oxidase" evidence="4">
    <location>
        <begin position="150"/>
        <end position="332"/>
    </location>
</feature>
<organism evidence="5 6">
    <name type="scientific">Ladona fulva</name>
    <name type="common">Scarce chaser dragonfly</name>
    <name type="synonym">Libellula fulva</name>
    <dbReference type="NCBI Taxonomy" id="123851"/>
    <lineage>
        <taxon>Eukaryota</taxon>
        <taxon>Metazoa</taxon>
        <taxon>Ecdysozoa</taxon>
        <taxon>Arthropoda</taxon>
        <taxon>Hexapoda</taxon>
        <taxon>Insecta</taxon>
        <taxon>Pterygota</taxon>
        <taxon>Palaeoptera</taxon>
        <taxon>Odonata</taxon>
        <taxon>Epiprocta</taxon>
        <taxon>Anisoptera</taxon>
        <taxon>Libelluloidea</taxon>
        <taxon>Libellulidae</taxon>
        <taxon>Ladona</taxon>
    </lineage>
</organism>
<dbReference type="EMBL" id="KZ308149">
    <property type="protein sequence ID" value="KAG8223014.1"/>
    <property type="molecule type" value="Genomic_DNA"/>
</dbReference>
<evidence type="ECO:0000313" key="5">
    <source>
        <dbReference type="EMBL" id="KAG8223014.1"/>
    </source>
</evidence>
<dbReference type="AlphaFoldDB" id="A0A8K0JVB9"/>
<protein>
    <recommendedName>
        <fullName evidence="4">Amine oxidase domain-containing protein</fullName>
    </recommendedName>
</protein>
<dbReference type="GO" id="GO:0050660">
    <property type="term" value="F:flavin adenine dinucleotide binding"/>
    <property type="evidence" value="ECO:0007669"/>
    <property type="project" value="TreeGrafter"/>
</dbReference>
<reference evidence="5" key="2">
    <citation type="submission" date="2017-10" db="EMBL/GenBank/DDBJ databases">
        <title>Ladona fulva Genome sequencing and assembly.</title>
        <authorList>
            <person name="Murali S."/>
            <person name="Richards S."/>
            <person name="Bandaranaike D."/>
            <person name="Bellair M."/>
            <person name="Blankenburg K."/>
            <person name="Chao H."/>
            <person name="Dinh H."/>
            <person name="Doddapaneni H."/>
            <person name="Dugan-Rocha S."/>
            <person name="Elkadiri S."/>
            <person name="Gnanaolivu R."/>
            <person name="Hernandez B."/>
            <person name="Skinner E."/>
            <person name="Javaid M."/>
            <person name="Lee S."/>
            <person name="Li M."/>
            <person name="Ming W."/>
            <person name="Munidasa M."/>
            <person name="Muniz J."/>
            <person name="Nguyen L."/>
            <person name="Hughes D."/>
            <person name="Osuji N."/>
            <person name="Pu L.-L."/>
            <person name="Puazo M."/>
            <person name="Qu C."/>
            <person name="Quiroz J."/>
            <person name="Raj R."/>
            <person name="Weissenberger G."/>
            <person name="Xin Y."/>
            <person name="Zou X."/>
            <person name="Han Y."/>
            <person name="Worley K."/>
            <person name="Muzny D."/>
            <person name="Gibbs R."/>
        </authorList>
    </citation>
    <scope>NUCLEOTIDE SEQUENCE</scope>
    <source>
        <strain evidence="5">Sampled in the wild</strain>
    </source>
</reference>
<evidence type="ECO:0000256" key="2">
    <source>
        <dbReference type="ARBA" id="ARBA00023002"/>
    </source>
</evidence>
<comment type="caution">
    <text evidence="5">The sequence shown here is derived from an EMBL/GenBank/DDBJ whole genome shotgun (WGS) entry which is preliminary data.</text>
</comment>
<name>A0A8K0JVB9_LADFU</name>
<dbReference type="SUPFAM" id="SSF51905">
    <property type="entry name" value="FAD/NAD(P)-binding domain"/>
    <property type="match status" value="1"/>
</dbReference>
<dbReference type="PANTHER" id="PTHR10742">
    <property type="entry name" value="FLAVIN MONOAMINE OXIDASE"/>
    <property type="match status" value="1"/>
</dbReference>
<dbReference type="GO" id="GO:0016491">
    <property type="term" value="F:oxidoreductase activity"/>
    <property type="evidence" value="ECO:0007669"/>
    <property type="project" value="UniProtKB-KW"/>
</dbReference>
<dbReference type="GO" id="GO:0006338">
    <property type="term" value="P:chromatin remodeling"/>
    <property type="evidence" value="ECO:0007669"/>
    <property type="project" value="TreeGrafter"/>
</dbReference>
<dbReference type="Gene3D" id="3.50.50.60">
    <property type="entry name" value="FAD/NAD(P)-binding domain"/>
    <property type="match status" value="1"/>
</dbReference>
<feature type="domain" description="Amine oxidase" evidence="4">
    <location>
        <begin position="24"/>
        <end position="105"/>
    </location>
</feature>
<dbReference type="Proteomes" id="UP000792457">
    <property type="component" value="Unassembled WGS sequence"/>
</dbReference>
<dbReference type="GO" id="GO:0003682">
    <property type="term" value="F:chromatin binding"/>
    <property type="evidence" value="ECO:0007669"/>
    <property type="project" value="TreeGrafter"/>
</dbReference>
<feature type="compositionally biased region" description="Low complexity" evidence="3">
    <location>
        <begin position="114"/>
        <end position="130"/>
    </location>
</feature>
<feature type="region of interest" description="Disordered" evidence="3">
    <location>
        <begin position="298"/>
        <end position="325"/>
    </location>
</feature>
<reference evidence="5" key="1">
    <citation type="submission" date="2013-04" db="EMBL/GenBank/DDBJ databases">
        <authorList>
            <person name="Qu J."/>
            <person name="Murali S.C."/>
            <person name="Bandaranaike D."/>
            <person name="Bellair M."/>
            <person name="Blankenburg K."/>
            <person name="Chao H."/>
            <person name="Dinh H."/>
            <person name="Doddapaneni H."/>
            <person name="Downs B."/>
            <person name="Dugan-Rocha S."/>
            <person name="Elkadiri S."/>
            <person name="Gnanaolivu R.D."/>
            <person name="Hernandez B."/>
            <person name="Javaid M."/>
            <person name="Jayaseelan J.C."/>
            <person name="Lee S."/>
            <person name="Li M."/>
            <person name="Ming W."/>
            <person name="Munidasa M."/>
            <person name="Muniz J."/>
            <person name="Nguyen L."/>
            <person name="Ongeri F."/>
            <person name="Osuji N."/>
            <person name="Pu L.-L."/>
            <person name="Puazo M."/>
            <person name="Qu C."/>
            <person name="Quiroz J."/>
            <person name="Raj R."/>
            <person name="Weissenberger G."/>
            <person name="Xin Y."/>
            <person name="Zou X."/>
            <person name="Han Y."/>
            <person name="Richards S."/>
            <person name="Worley K."/>
            <person name="Muzny D."/>
            <person name="Gibbs R."/>
        </authorList>
    </citation>
    <scope>NUCLEOTIDE SEQUENCE</scope>
    <source>
        <strain evidence="5">Sampled in the wild</strain>
    </source>
</reference>
<evidence type="ECO:0000256" key="1">
    <source>
        <dbReference type="ARBA" id="ARBA00005995"/>
    </source>
</evidence>
<dbReference type="InterPro" id="IPR036188">
    <property type="entry name" value="FAD/NAD-bd_sf"/>
</dbReference>
<evidence type="ECO:0000313" key="6">
    <source>
        <dbReference type="Proteomes" id="UP000792457"/>
    </source>
</evidence>
<keyword evidence="6" id="KW-1185">Reference proteome</keyword>
<accession>A0A8K0JVB9</accession>
<keyword evidence="2" id="KW-0560">Oxidoreductase</keyword>
<dbReference type="InterPro" id="IPR050281">
    <property type="entry name" value="Flavin_monoamine_oxidase"/>
</dbReference>
<dbReference type="OrthoDB" id="9982100at2759"/>
<feature type="region of interest" description="Disordered" evidence="3">
    <location>
        <begin position="108"/>
        <end position="157"/>
    </location>
</feature>